<dbReference type="EMBL" id="AP012342">
    <property type="protein sequence ID" value="BAM05809.1"/>
    <property type="molecule type" value="Genomic_DNA"/>
</dbReference>
<dbReference type="Proteomes" id="UP000007382">
    <property type="component" value="Chromosome"/>
</dbReference>
<dbReference type="AlphaFoldDB" id="I0IKL0"/>
<dbReference type="KEGG" id="lfc:LFE_0080"/>
<organism evidence="2 3">
    <name type="scientific">Leptospirillum ferrooxidans (strain C2-3)</name>
    <dbReference type="NCBI Taxonomy" id="1162668"/>
    <lineage>
        <taxon>Bacteria</taxon>
        <taxon>Pseudomonadati</taxon>
        <taxon>Nitrospirota</taxon>
        <taxon>Nitrospiria</taxon>
        <taxon>Nitrospirales</taxon>
        <taxon>Nitrospiraceae</taxon>
        <taxon>Leptospirillum</taxon>
    </lineage>
</organism>
<evidence type="ECO:0000313" key="2">
    <source>
        <dbReference type="EMBL" id="BAM05809.1"/>
    </source>
</evidence>
<evidence type="ECO:0008006" key="4">
    <source>
        <dbReference type="Google" id="ProtNLM"/>
    </source>
</evidence>
<keyword evidence="1" id="KW-0812">Transmembrane</keyword>
<name>I0IKL0_LEPFC</name>
<evidence type="ECO:0000313" key="3">
    <source>
        <dbReference type="Proteomes" id="UP000007382"/>
    </source>
</evidence>
<feature type="transmembrane region" description="Helical" evidence="1">
    <location>
        <begin position="42"/>
        <end position="73"/>
    </location>
</feature>
<feature type="transmembrane region" description="Helical" evidence="1">
    <location>
        <begin position="85"/>
        <end position="105"/>
    </location>
</feature>
<keyword evidence="3" id="KW-1185">Reference proteome</keyword>
<proteinExistence type="predicted"/>
<protein>
    <recommendedName>
        <fullName evidence="4">Mercuric transport protein MerT</fullName>
    </recommendedName>
</protein>
<feature type="transmembrane region" description="Helical" evidence="1">
    <location>
        <begin position="130"/>
        <end position="150"/>
    </location>
</feature>
<dbReference type="STRING" id="1162668.LFE_0080"/>
<dbReference type="HOGENOM" id="CLU_144740_0_0_0"/>
<gene>
    <name evidence="2" type="ordered locus">LFE_0080</name>
</gene>
<reference evidence="3" key="2">
    <citation type="submission" date="2012-03" db="EMBL/GenBank/DDBJ databases">
        <title>The complete genome sequence of the pioneer microbe on fresh volcanic deposit, Leptospirillum ferrooxidans strain C2-3.</title>
        <authorList>
            <person name="Fujimura R."/>
            <person name="Sato Y."/>
            <person name="Nishizawa T."/>
            <person name="Nanba K."/>
            <person name="Oshima K."/>
            <person name="Hattori M."/>
            <person name="Kamijo T."/>
            <person name="Ohta H."/>
        </authorList>
    </citation>
    <scope>NUCLEOTIDE SEQUENCE [LARGE SCALE GENOMIC DNA]</scope>
    <source>
        <strain evidence="3">C2-3</strain>
    </source>
</reference>
<keyword evidence="1" id="KW-0472">Membrane</keyword>
<evidence type="ECO:0000256" key="1">
    <source>
        <dbReference type="SAM" id="Phobius"/>
    </source>
</evidence>
<dbReference type="PATRIC" id="fig|1162668.3.peg.92"/>
<reference evidence="2 3" key="1">
    <citation type="journal article" date="2012" name="J. Bacteriol.">
        <title>Complete Genome Sequence of Leptospirillum ferrooxidans Strain C2-3, Isolated from a Fresh Volcanic Ash Deposit on the Island of Miyake, Japan.</title>
        <authorList>
            <person name="Fujimura R."/>
            <person name="Sato Y."/>
            <person name="Nishizawa T."/>
            <person name="Oshima K."/>
            <person name="Kim S.-W."/>
            <person name="Hattori M."/>
            <person name="Kamijo T."/>
            <person name="Ohta H."/>
        </authorList>
    </citation>
    <scope>NUCLEOTIDE SEQUENCE [LARGE SCALE GENOMIC DNA]</scope>
    <source>
        <strain evidence="2 3">C2-3</strain>
    </source>
</reference>
<sequence length="152" mass="16403">MFSLLACLVLDQSSLKDSSKSCDNYPDTGGTRAYTELGIGLIALATTSGTLVCCALPVLLVTLGMGVVVSGLVGNFPFLVMLTHYKLELFAVSAGLMGLSGWLMYRQGRTCPNDPVLGVLCERLQTRSRLLYWLSIALWAVGFFASYLLLPI</sequence>
<accession>I0IKL0</accession>
<keyword evidence="1" id="KW-1133">Transmembrane helix</keyword>
<dbReference type="eggNOG" id="ENOG5032UB8">
    <property type="taxonomic scope" value="Bacteria"/>
</dbReference>